<name>A0A227J6Q8_VIBPH</name>
<protein>
    <submittedName>
        <fullName evidence="2">Histidine kinase</fullName>
    </submittedName>
</protein>
<proteinExistence type="predicted"/>
<keyword evidence="2" id="KW-0418">Kinase</keyword>
<evidence type="ECO:0000313" key="2">
    <source>
        <dbReference type="EMBL" id="OXE30074.1"/>
    </source>
</evidence>
<feature type="non-terminal residue" evidence="2">
    <location>
        <position position="116"/>
    </location>
</feature>
<feature type="non-terminal residue" evidence="2">
    <location>
        <position position="1"/>
    </location>
</feature>
<sequence length="116" mass="13276">DESEFADNQLLLSPNYLAYATHLLNKGFRVVALINHHTVLTAVLQADVVYLILYALIALIALAWFQMLVNKARLANLNVSLEEKVMQRTVVLSEANHKLQQTVRQYEQSQQELRQT</sequence>
<keyword evidence="1" id="KW-0812">Transmembrane</keyword>
<dbReference type="GO" id="GO:0016301">
    <property type="term" value="F:kinase activity"/>
    <property type="evidence" value="ECO:0007669"/>
    <property type="project" value="UniProtKB-KW"/>
</dbReference>
<keyword evidence="1" id="KW-1133">Transmembrane helix</keyword>
<feature type="transmembrane region" description="Helical" evidence="1">
    <location>
        <begin position="48"/>
        <end position="69"/>
    </location>
</feature>
<keyword evidence="1" id="KW-0472">Membrane</keyword>
<evidence type="ECO:0000313" key="3">
    <source>
        <dbReference type="Proteomes" id="UP000214596"/>
    </source>
</evidence>
<gene>
    <name evidence="2" type="ORF">CA163_25270</name>
</gene>
<dbReference type="AlphaFoldDB" id="A0A227J6Q8"/>
<reference evidence="2 3" key="1">
    <citation type="journal article" date="2017" name="Appl. Environ. Microbiol.">
        <title>Parallel evolution of two clades of a major Atlantic endemic Vibrio parahaemolyticus pathogen lineage by independent acquisition of related pathogenicity islands.</title>
        <authorList>
            <person name="Xu F."/>
            <person name="Gonzalez-Escalona N."/>
            <person name="Drees K.P."/>
            <person name="Sebra R.P."/>
            <person name="Cooper V.S."/>
            <person name="Jones S.H."/>
            <person name="Whistler C.A."/>
        </authorList>
    </citation>
    <scope>NUCLEOTIDE SEQUENCE [LARGE SCALE GENOMIC DNA]</scope>
    <source>
        <strain evidence="2 3">MAVP-3</strain>
    </source>
</reference>
<keyword evidence="2" id="KW-0808">Transferase</keyword>
<accession>A0A227J6Q8</accession>
<comment type="caution">
    <text evidence="2">The sequence shown here is derived from an EMBL/GenBank/DDBJ whole genome shotgun (WGS) entry which is preliminary data.</text>
</comment>
<dbReference type="EMBL" id="NIXT01002586">
    <property type="protein sequence ID" value="OXE30074.1"/>
    <property type="molecule type" value="Genomic_DNA"/>
</dbReference>
<evidence type="ECO:0000256" key="1">
    <source>
        <dbReference type="SAM" id="Phobius"/>
    </source>
</evidence>
<organism evidence="2 3">
    <name type="scientific">Vibrio parahaemolyticus</name>
    <dbReference type="NCBI Taxonomy" id="670"/>
    <lineage>
        <taxon>Bacteria</taxon>
        <taxon>Pseudomonadati</taxon>
        <taxon>Pseudomonadota</taxon>
        <taxon>Gammaproteobacteria</taxon>
        <taxon>Vibrionales</taxon>
        <taxon>Vibrionaceae</taxon>
        <taxon>Vibrio</taxon>
    </lineage>
</organism>
<dbReference type="Proteomes" id="UP000214596">
    <property type="component" value="Unassembled WGS sequence"/>
</dbReference>